<evidence type="ECO:0000256" key="3">
    <source>
        <dbReference type="ARBA" id="ARBA00022448"/>
    </source>
</evidence>
<proteinExistence type="inferred from homology"/>
<evidence type="ECO:0000259" key="9">
    <source>
        <dbReference type="PROSITE" id="PS50850"/>
    </source>
</evidence>
<dbReference type="InterPro" id="IPR036259">
    <property type="entry name" value="MFS_trans_sf"/>
</dbReference>
<dbReference type="EMBL" id="JAXOVW010000027">
    <property type="protein sequence ID" value="MDZ5608108.1"/>
    <property type="molecule type" value="Genomic_DNA"/>
</dbReference>
<comment type="caution">
    <text evidence="10">The sequence shown here is derived from an EMBL/GenBank/DDBJ whole genome shotgun (WGS) entry which is preliminary data.</text>
</comment>
<dbReference type="NCBIfam" id="TIGR00711">
    <property type="entry name" value="efflux_EmrB"/>
    <property type="match status" value="1"/>
</dbReference>
<feature type="transmembrane region" description="Helical" evidence="8">
    <location>
        <begin position="201"/>
        <end position="219"/>
    </location>
</feature>
<feature type="transmembrane region" description="Helical" evidence="8">
    <location>
        <begin position="392"/>
        <end position="415"/>
    </location>
</feature>
<dbReference type="Pfam" id="PF07690">
    <property type="entry name" value="MFS_1"/>
    <property type="match status" value="1"/>
</dbReference>
<dbReference type="PRINTS" id="PR01036">
    <property type="entry name" value="TCRTETB"/>
</dbReference>
<evidence type="ECO:0000256" key="7">
    <source>
        <dbReference type="ARBA" id="ARBA00023136"/>
    </source>
</evidence>
<keyword evidence="6 8" id="KW-1133">Transmembrane helix</keyword>
<feature type="transmembrane region" description="Helical" evidence="8">
    <location>
        <begin position="14"/>
        <end position="41"/>
    </location>
</feature>
<reference evidence="11" key="1">
    <citation type="submission" date="2023-11" db="EMBL/GenBank/DDBJ databases">
        <title>Genome Sequence of Bacillus pseudomycoides stain BUPM19.</title>
        <authorList>
            <person name="Farhat A."/>
        </authorList>
    </citation>
    <scope>NUCLEOTIDE SEQUENCE [LARGE SCALE GENOMIC DNA]</scope>
    <source>
        <strain evidence="11">BUPM19</strain>
    </source>
</reference>
<feature type="transmembrane region" description="Helical" evidence="8">
    <location>
        <begin position="365"/>
        <end position="385"/>
    </location>
</feature>
<dbReference type="PANTHER" id="PTHR42718:SF9">
    <property type="entry name" value="MAJOR FACILITATOR SUPERFAMILY MULTIDRUG TRANSPORTER MFSC"/>
    <property type="match status" value="1"/>
</dbReference>
<evidence type="ECO:0000256" key="4">
    <source>
        <dbReference type="ARBA" id="ARBA00022475"/>
    </source>
</evidence>
<evidence type="ECO:0000256" key="1">
    <source>
        <dbReference type="ARBA" id="ARBA00004651"/>
    </source>
</evidence>
<dbReference type="CDD" id="cd17503">
    <property type="entry name" value="MFS_LmrB_MDR_like"/>
    <property type="match status" value="1"/>
</dbReference>
<dbReference type="PROSITE" id="PS50850">
    <property type="entry name" value="MFS"/>
    <property type="match status" value="1"/>
</dbReference>
<evidence type="ECO:0000313" key="10">
    <source>
        <dbReference type="EMBL" id="MDZ5608108.1"/>
    </source>
</evidence>
<feature type="transmembrane region" description="Helical" evidence="8">
    <location>
        <begin position="450"/>
        <end position="468"/>
    </location>
</feature>
<dbReference type="InterPro" id="IPR020846">
    <property type="entry name" value="MFS_dom"/>
</dbReference>
<organism evidence="10 11">
    <name type="scientific">Bacillus bingmayongensis</name>
    <dbReference type="NCBI Taxonomy" id="1150157"/>
    <lineage>
        <taxon>Bacteria</taxon>
        <taxon>Bacillati</taxon>
        <taxon>Bacillota</taxon>
        <taxon>Bacilli</taxon>
        <taxon>Bacillales</taxon>
        <taxon>Bacillaceae</taxon>
        <taxon>Bacillus</taxon>
    </lineage>
</organism>
<comment type="similarity">
    <text evidence="2">Belongs to the major facilitator superfamily. EmrB family.</text>
</comment>
<accession>A0ABU5JXD1</accession>
<comment type="subcellular location">
    <subcellularLocation>
        <location evidence="1">Cell membrane</location>
        <topology evidence="1">Multi-pass membrane protein</topology>
    </subcellularLocation>
</comment>
<dbReference type="PANTHER" id="PTHR42718">
    <property type="entry name" value="MAJOR FACILITATOR SUPERFAMILY MULTIDRUG TRANSPORTER MFSC"/>
    <property type="match status" value="1"/>
</dbReference>
<feature type="transmembrane region" description="Helical" evidence="8">
    <location>
        <begin position="53"/>
        <end position="73"/>
    </location>
</feature>
<dbReference type="RefSeq" id="WP_374218022.1">
    <property type="nucleotide sequence ID" value="NZ_JAXOVW010000027.1"/>
</dbReference>
<protein>
    <submittedName>
        <fullName evidence="10">MDR family MFS transporter</fullName>
    </submittedName>
</protein>
<evidence type="ECO:0000256" key="8">
    <source>
        <dbReference type="SAM" id="Phobius"/>
    </source>
</evidence>
<feature type="transmembrane region" description="Helical" evidence="8">
    <location>
        <begin position="268"/>
        <end position="294"/>
    </location>
</feature>
<gene>
    <name evidence="10" type="ORF">U2I54_13620</name>
</gene>
<sequence>MTQLEEKISSQNKLILIILILGNFVSLISETVMNVALPSIISEFSVSTSTAQWLTSGYMLVIGISIPVSAFLIQRFTLRQLFIAGVSFFSIGSLIAFITPTFSLLLIGRIIQALGTGMIMPLIMNVVLLVVPVSKRGTMMGLVTVVIMLAPAIGPVVSGFILQYYSWRTIFLILLALGLIVLVIAFFKLHNITETTKVKIHIPSILLSTIGFGGIVYGFSTAGREAGWGNPIVWVTLAVGIVALILFVRQQNKMDSPMLNMKPFTLPVFSKSTLLMFFTMMILFSMMLILPLYFQTALNMSPMKTGLLMLPGSLILAFMGLVAGKLFDKIGFKPLVLSGLAIVTIVLCLFTTISTETTITKAMGLYATFTIGAGFALGPIMTLALNQLPKPLYAHGSAIFNTFNQIAGAIGPALYTSIMTMASQRFVETSNETNEALLQTEALTQGVHTVYYVALAFAVISFVLALTLKKKDQFVEAEYITL</sequence>
<dbReference type="SUPFAM" id="SSF103473">
    <property type="entry name" value="MFS general substrate transporter"/>
    <property type="match status" value="1"/>
</dbReference>
<feature type="domain" description="Major facilitator superfamily (MFS) profile" evidence="9">
    <location>
        <begin position="15"/>
        <end position="473"/>
    </location>
</feature>
<feature type="transmembrane region" description="Helical" evidence="8">
    <location>
        <begin position="170"/>
        <end position="189"/>
    </location>
</feature>
<keyword evidence="7 8" id="KW-0472">Membrane</keyword>
<evidence type="ECO:0000256" key="5">
    <source>
        <dbReference type="ARBA" id="ARBA00022692"/>
    </source>
</evidence>
<evidence type="ECO:0000313" key="11">
    <source>
        <dbReference type="Proteomes" id="UP001291930"/>
    </source>
</evidence>
<keyword evidence="5 8" id="KW-0812">Transmembrane</keyword>
<keyword evidence="4" id="KW-1003">Cell membrane</keyword>
<dbReference type="Gene3D" id="1.20.1720.10">
    <property type="entry name" value="Multidrug resistance protein D"/>
    <property type="match status" value="1"/>
</dbReference>
<feature type="transmembrane region" description="Helical" evidence="8">
    <location>
        <begin position="231"/>
        <end position="248"/>
    </location>
</feature>
<evidence type="ECO:0000256" key="2">
    <source>
        <dbReference type="ARBA" id="ARBA00008537"/>
    </source>
</evidence>
<feature type="transmembrane region" description="Helical" evidence="8">
    <location>
        <begin position="142"/>
        <end position="164"/>
    </location>
</feature>
<feature type="transmembrane region" description="Helical" evidence="8">
    <location>
        <begin position="335"/>
        <end position="353"/>
    </location>
</feature>
<feature type="transmembrane region" description="Helical" evidence="8">
    <location>
        <begin position="306"/>
        <end position="323"/>
    </location>
</feature>
<feature type="transmembrane region" description="Helical" evidence="8">
    <location>
        <begin position="110"/>
        <end position="130"/>
    </location>
</feature>
<feature type="transmembrane region" description="Helical" evidence="8">
    <location>
        <begin position="80"/>
        <end position="98"/>
    </location>
</feature>
<dbReference type="Gene3D" id="1.20.1250.20">
    <property type="entry name" value="MFS general substrate transporter like domains"/>
    <property type="match status" value="1"/>
</dbReference>
<keyword evidence="3" id="KW-0813">Transport</keyword>
<evidence type="ECO:0000256" key="6">
    <source>
        <dbReference type="ARBA" id="ARBA00022989"/>
    </source>
</evidence>
<dbReference type="InterPro" id="IPR011701">
    <property type="entry name" value="MFS"/>
</dbReference>
<dbReference type="Proteomes" id="UP001291930">
    <property type="component" value="Unassembled WGS sequence"/>
</dbReference>
<keyword evidence="11" id="KW-1185">Reference proteome</keyword>
<dbReference type="InterPro" id="IPR004638">
    <property type="entry name" value="EmrB-like"/>
</dbReference>
<name>A0ABU5JXD1_9BACI</name>